<dbReference type="OrthoDB" id="288203at2759"/>
<dbReference type="RefSeq" id="XP_017666882.1">
    <property type="nucleotide sequence ID" value="XM_017811393.1"/>
</dbReference>
<feature type="transmembrane region" description="Helical" evidence="5">
    <location>
        <begin position="335"/>
        <end position="355"/>
    </location>
</feature>
<dbReference type="NCBIfam" id="TIGR00815">
    <property type="entry name" value="sulP"/>
    <property type="match status" value="1"/>
</dbReference>
<dbReference type="RefSeq" id="XP_017666884.1">
    <property type="nucleotide sequence ID" value="XM_017811395.1"/>
</dbReference>
<proteinExistence type="predicted"/>
<feature type="transmembrane region" description="Helical" evidence="5">
    <location>
        <begin position="469"/>
        <end position="501"/>
    </location>
</feature>
<evidence type="ECO:0000313" key="12">
    <source>
        <dbReference type="RefSeq" id="XP_017666887.1"/>
    </source>
</evidence>
<feature type="domain" description="STAS" evidence="6">
    <location>
        <begin position="525"/>
        <end position="720"/>
    </location>
</feature>
<feature type="transmembrane region" description="Helical" evidence="5">
    <location>
        <begin position="286"/>
        <end position="307"/>
    </location>
</feature>
<dbReference type="InterPro" id="IPR036513">
    <property type="entry name" value="STAS_dom_sf"/>
</dbReference>
<dbReference type="PROSITE" id="PS01130">
    <property type="entry name" value="SLC26A"/>
    <property type="match status" value="1"/>
</dbReference>
<dbReference type="PANTHER" id="PTHR11814">
    <property type="entry name" value="SULFATE TRANSPORTER"/>
    <property type="match status" value="1"/>
</dbReference>
<dbReference type="AlphaFoldDB" id="A0A6J0GXC3"/>
<dbReference type="SUPFAM" id="SSF52091">
    <property type="entry name" value="SpoIIaa-like"/>
    <property type="match status" value="1"/>
</dbReference>
<comment type="subcellular location">
    <subcellularLocation>
        <location evidence="1">Membrane</location>
        <topology evidence="1">Multi-pass membrane protein</topology>
    </subcellularLocation>
</comment>
<dbReference type="CTD" id="375611"/>
<dbReference type="RefSeq" id="XP_017666886.1">
    <property type="nucleotide sequence ID" value="XM_017811397.1"/>
</dbReference>
<organism evidence="7 9">
    <name type="scientific">Lepidothrix coronata</name>
    <name type="common">blue-crowned manakin</name>
    <dbReference type="NCBI Taxonomy" id="321398"/>
    <lineage>
        <taxon>Eukaryota</taxon>
        <taxon>Metazoa</taxon>
        <taxon>Chordata</taxon>
        <taxon>Craniata</taxon>
        <taxon>Vertebrata</taxon>
        <taxon>Euteleostomi</taxon>
        <taxon>Archelosauria</taxon>
        <taxon>Archosauria</taxon>
        <taxon>Dinosauria</taxon>
        <taxon>Saurischia</taxon>
        <taxon>Theropoda</taxon>
        <taxon>Coelurosauria</taxon>
        <taxon>Aves</taxon>
        <taxon>Neognathae</taxon>
        <taxon>Neoaves</taxon>
        <taxon>Telluraves</taxon>
        <taxon>Australaves</taxon>
        <taxon>Passeriformes</taxon>
        <taxon>Pipridae</taxon>
        <taxon>Lepidothrix</taxon>
    </lineage>
</organism>
<evidence type="ECO:0000256" key="3">
    <source>
        <dbReference type="ARBA" id="ARBA00022989"/>
    </source>
</evidence>
<sequence length="730" mass="80235">MEHAKEHEACPEQTRRYCVERPIYNQELLQGQLHRRQRTPQTLKQKIAHSCRCTSKKAKSHLYSFLPILKWLPRYPVKEYLLGDIISGISTGVMQLPQGLAYALLAAVPPVFGLYSSFYPVFLYTFFGTSKHISIGTFAVVSMMVGGVAVREVPDEMISLDYNSTNVTDARDTKRVQVAVTLAFLSGIIQLCLGFLRFGFVAIYLTEPLVRGFTTAAAVHVFTSQLKYFLGIKTSRYSGPLSVVYSIAAVLSNITMTNIAALIVGSTCIVLLLIGKEINDRFKKKLPVPIPMEIIVVIIGTGVSAGMNLNKSYKVDVVGNIPQGLRAPAVPEIQLIPAIFVDALAIAIVGFSMAVSMAKIFALKHGYTINGNQELIALGICNSVGSFFQTFSVTCSMSRSLVQESTGGRTQIAGALSSVMVLLVLVAVGYLFEPLPQTVLAAIVMVNLKGMFKQFGDVTHFWKTSKIELAIWVVAFVASLFLGLDYGLLTAVTFAMITVIYRTQSPQYRILGQIPDTDIYCDVEEYEEVKEYPGIKIFQANTSLYFANSESYASALKKKTGVDPCAILAARRKAQKRHAREIKAANEHRKKAVLKLVSSSTNDVEASVKHEIANDDLPVNGKFADSGVQDVSPDEHEHFVETKTNIRSLILDFTPVNFVDSVGAKTLKSIIKEYKEVGVCVCIACCSGPVMNELTRLNFFDKAVTRELLFHSIHDAVLACQVKDGSAFTD</sequence>
<dbReference type="GO" id="GO:0008271">
    <property type="term" value="F:secondary active sulfate transmembrane transporter activity"/>
    <property type="evidence" value="ECO:0007669"/>
    <property type="project" value="InterPro"/>
</dbReference>
<dbReference type="GeneID" id="108495577"/>
<feature type="transmembrane region" description="Helical" evidence="5">
    <location>
        <begin position="178"/>
        <end position="205"/>
    </location>
</feature>
<dbReference type="Proteomes" id="UP000504624">
    <property type="component" value="Unplaced"/>
</dbReference>
<evidence type="ECO:0000313" key="7">
    <source>
        <dbReference type="Proteomes" id="UP000504624"/>
    </source>
</evidence>
<dbReference type="Pfam" id="PF00916">
    <property type="entry name" value="Sulfate_transp"/>
    <property type="match status" value="1"/>
</dbReference>
<gene>
    <name evidence="8 9 10 11 12" type="primary">SLC26A5</name>
</gene>
<evidence type="ECO:0000259" key="6">
    <source>
        <dbReference type="PROSITE" id="PS50801"/>
    </source>
</evidence>
<name>A0A6J0GXC3_9PASS</name>
<keyword evidence="3 5" id="KW-1133">Transmembrane helix</keyword>
<evidence type="ECO:0000256" key="4">
    <source>
        <dbReference type="ARBA" id="ARBA00023136"/>
    </source>
</evidence>
<protein>
    <submittedName>
        <fullName evidence="8 9">Prestin isoform X1</fullName>
    </submittedName>
</protein>
<dbReference type="GO" id="GO:0016020">
    <property type="term" value="C:membrane"/>
    <property type="evidence" value="ECO:0007669"/>
    <property type="project" value="UniProtKB-SubCell"/>
</dbReference>
<keyword evidence="2 5" id="KW-0812">Transmembrane</keyword>
<dbReference type="InterPro" id="IPR018045">
    <property type="entry name" value="S04_transporter_CS"/>
</dbReference>
<feature type="transmembrane region" description="Helical" evidence="5">
    <location>
        <begin position="243"/>
        <end position="274"/>
    </location>
</feature>
<evidence type="ECO:0000313" key="8">
    <source>
        <dbReference type="RefSeq" id="XP_017666882.1"/>
    </source>
</evidence>
<dbReference type="RefSeq" id="XP_017666887.1">
    <property type="nucleotide sequence ID" value="XM_017811398.1"/>
</dbReference>
<dbReference type="PROSITE" id="PS50801">
    <property type="entry name" value="STAS"/>
    <property type="match status" value="1"/>
</dbReference>
<dbReference type="Pfam" id="PF01740">
    <property type="entry name" value="STAS"/>
    <property type="match status" value="1"/>
</dbReference>
<dbReference type="Gene3D" id="3.30.750.24">
    <property type="entry name" value="STAS domain"/>
    <property type="match status" value="1"/>
</dbReference>
<dbReference type="InterPro" id="IPR001902">
    <property type="entry name" value="SLC26A/SulP_fam"/>
</dbReference>
<evidence type="ECO:0000313" key="9">
    <source>
        <dbReference type="RefSeq" id="XP_017666883.1"/>
    </source>
</evidence>
<dbReference type="CDD" id="cd07042">
    <property type="entry name" value="STAS_SulP_like_sulfate_transporter"/>
    <property type="match status" value="1"/>
</dbReference>
<feature type="transmembrane region" description="Helical" evidence="5">
    <location>
        <begin position="100"/>
        <end position="127"/>
    </location>
</feature>
<evidence type="ECO:0000256" key="2">
    <source>
        <dbReference type="ARBA" id="ARBA00022692"/>
    </source>
</evidence>
<accession>A0A6J0GXC3</accession>
<dbReference type="InterPro" id="IPR011547">
    <property type="entry name" value="SLC26A/SulP_dom"/>
</dbReference>
<keyword evidence="7" id="KW-1185">Reference proteome</keyword>
<dbReference type="RefSeq" id="XP_017666883.1">
    <property type="nucleotide sequence ID" value="XM_017811394.1"/>
</dbReference>
<evidence type="ECO:0000313" key="10">
    <source>
        <dbReference type="RefSeq" id="XP_017666884.1"/>
    </source>
</evidence>
<dbReference type="InterPro" id="IPR002645">
    <property type="entry name" value="STAS_dom"/>
</dbReference>
<reference evidence="8 9" key="1">
    <citation type="submission" date="2025-04" db="UniProtKB">
        <authorList>
            <consortium name="RefSeq"/>
        </authorList>
    </citation>
    <scope>IDENTIFICATION</scope>
</reference>
<evidence type="ECO:0000256" key="5">
    <source>
        <dbReference type="SAM" id="Phobius"/>
    </source>
</evidence>
<evidence type="ECO:0000256" key="1">
    <source>
        <dbReference type="ARBA" id="ARBA00004141"/>
    </source>
</evidence>
<keyword evidence="4 5" id="KW-0472">Membrane</keyword>
<feature type="transmembrane region" description="Helical" evidence="5">
    <location>
        <begin position="133"/>
        <end position="150"/>
    </location>
</feature>
<evidence type="ECO:0000313" key="11">
    <source>
        <dbReference type="RefSeq" id="XP_017666886.1"/>
    </source>
</evidence>
<feature type="transmembrane region" description="Helical" evidence="5">
    <location>
        <begin position="412"/>
        <end position="432"/>
    </location>
</feature>